<reference evidence="2 4" key="1">
    <citation type="submission" date="2020-06" db="EMBL/GenBank/DDBJ databases">
        <title>Anoxygenic phototrophic Chloroflexota member uses a Type I reaction center.</title>
        <authorList>
            <person name="Tsuji J.M."/>
            <person name="Shaw N.A."/>
            <person name="Nagashima S."/>
            <person name="Venkiteswaran J."/>
            <person name="Schiff S.L."/>
            <person name="Hanada S."/>
            <person name="Tank M."/>
            <person name="Neufeld J.D."/>
        </authorList>
    </citation>
    <scope>NUCLEOTIDE SEQUENCE [LARGE SCALE GENOMIC DNA]</scope>
    <source>
        <strain evidence="2">L227-S17</strain>
    </source>
</reference>
<keyword evidence="1" id="KW-0812">Transmembrane</keyword>
<evidence type="ECO:0000313" key="2">
    <source>
        <dbReference type="EMBL" id="NWJ46670.1"/>
    </source>
</evidence>
<proteinExistence type="predicted"/>
<evidence type="ECO:0000313" key="5">
    <source>
        <dbReference type="Proteomes" id="UP001431572"/>
    </source>
</evidence>
<dbReference type="RefSeq" id="WP_341467923.1">
    <property type="nucleotide sequence ID" value="NZ_CP128399.1"/>
</dbReference>
<dbReference type="Proteomes" id="UP000521676">
    <property type="component" value="Unassembled WGS sequence"/>
</dbReference>
<organism evidence="2 4">
    <name type="scientific">Candidatus Chlorohelix allophototropha</name>
    <dbReference type="NCBI Taxonomy" id="3003348"/>
    <lineage>
        <taxon>Bacteria</taxon>
        <taxon>Bacillati</taxon>
        <taxon>Chloroflexota</taxon>
        <taxon>Chloroflexia</taxon>
        <taxon>Candidatus Chloroheliales</taxon>
        <taxon>Candidatus Chloroheliaceae</taxon>
        <taxon>Candidatus Chlorohelix</taxon>
    </lineage>
</organism>
<evidence type="ECO:0000313" key="4">
    <source>
        <dbReference type="Proteomes" id="UP000521676"/>
    </source>
</evidence>
<evidence type="ECO:0000313" key="3">
    <source>
        <dbReference type="EMBL" id="WJW66040.1"/>
    </source>
</evidence>
<keyword evidence="1" id="KW-1133">Transmembrane helix</keyword>
<dbReference type="EMBL" id="CP128399">
    <property type="protein sequence ID" value="WJW66040.1"/>
    <property type="molecule type" value="Genomic_DNA"/>
</dbReference>
<name>A0A8T7M2Q4_9CHLR</name>
<dbReference type="Proteomes" id="UP001431572">
    <property type="component" value="Chromosome 1"/>
</dbReference>
<sequence length="261" mass="29205">MSSEPTVAEIHKLQGFMEETYTLMSEAEKKLIITSNTEERATIRQKISDYERYLSKWRQELDDLLHLKSEEHTEEETQEEEPDKNFGAAYFYELARKAFSQGFFPQAKALAQIVREQEPYYPGLEAFEHAVHTAFDSSGLIWDESLSKEPSRQSTKISWVDRPRTWVLAACAVALILIVATITILLTNPANQASSGNKATTTSIRLYPTLNVVVQPPATEAPFLVPTPTVPIQPTVPPGLDDIITTASKPTSLPSPTPTKR</sequence>
<accession>A0A8T7M2Q4</accession>
<protein>
    <submittedName>
        <fullName evidence="2">Uncharacterized protein</fullName>
    </submittedName>
</protein>
<reference evidence="3" key="2">
    <citation type="journal article" date="2024" name="Nature">
        <title>Anoxygenic phototroph of the Chloroflexota uses a type I reaction centre.</title>
        <authorList>
            <person name="Tsuji J.M."/>
            <person name="Shaw N.A."/>
            <person name="Nagashima S."/>
            <person name="Venkiteswaran J.J."/>
            <person name="Schiff S.L."/>
            <person name="Watanabe T."/>
            <person name="Fukui M."/>
            <person name="Hanada S."/>
            <person name="Tank M."/>
            <person name="Neufeld J.D."/>
        </authorList>
    </citation>
    <scope>NUCLEOTIDE SEQUENCE</scope>
    <source>
        <strain evidence="3">L227-S17</strain>
    </source>
</reference>
<keyword evidence="1" id="KW-0472">Membrane</keyword>
<gene>
    <name evidence="2" type="ORF">HXX08_12385</name>
    <name evidence="3" type="ORF">OZ401_001822</name>
</gene>
<dbReference type="AlphaFoldDB" id="A0A8T7M2Q4"/>
<evidence type="ECO:0000256" key="1">
    <source>
        <dbReference type="SAM" id="Phobius"/>
    </source>
</evidence>
<feature type="transmembrane region" description="Helical" evidence="1">
    <location>
        <begin position="166"/>
        <end position="186"/>
    </location>
</feature>
<keyword evidence="5" id="KW-1185">Reference proteome</keyword>
<dbReference type="EMBL" id="JACATZ010000001">
    <property type="protein sequence ID" value="NWJ46670.1"/>
    <property type="molecule type" value="Genomic_DNA"/>
</dbReference>